<keyword evidence="1" id="KW-0472">Membrane</keyword>
<gene>
    <name evidence="2" type="ORF">FCALED_LOCUS15214</name>
</gene>
<sequence length="62" mass="6858">MAEMSETILALLEIISEYVLGSLLAIAIMGDSLYSNFREKIMWCLGVLDALLMVSFTPSTLE</sequence>
<evidence type="ECO:0000313" key="2">
    <source>
        <dbReference type="EMBL" id="CAG8734594.1"/>
    </source>
</evidence>
<keyword evidence="1" id="KW-1133">Transmembrane helix</keyword>
<evidence type="ECO:0000256" key="1">
    <source>
        <dbReference type="SAM" id="Phobius"/>
    </source>
</evidence>
<organism evidence="2 3">
    <name type="scientific">Funneliformis caledonium</name>
    <dbReference type="NCBI Taxonomy" id="1117310"/>
    <lineage>
        <taxon>Eukaryota</taxon>
        <taxon>Fungi</taxon>
        <taxon>Fungi incertae sedis</taxon>
        <taxon>Mucoromycota</taxon>
        <taxon>Glomeromycotina</taxon>
        <taxon>Glomeromycetes</taxon>
        <taxon>Glomerales</taxon>
        <taxon>Glomeraceae</taxon>
        <taxon>Funneliformis</taxon>
    </lineage>
</organism>
<name>A0A9N9IGF5_9GLOM</name>
<dbReference type="Proteomes" id="UP000789570">
    <property type="component" value="Unassembled WGS sequence"/>
</dbReference>
<dbReference type="EMBL" id="CAJVPQ010013136">
    <property type="protein sequence ID" value="CAG8734594.1"/>
    <property type="molecule type" value="Genomic_DNA"/>
</dbReference>
<keyword evidence="3" id="KW-1185">Reference proteome</keyword>
<reference evidence="2" key="1">
    <citation type="submission" date="2021-06" db="EMBL/GenBank/DDBJ databases">
        <authorList>
            <person name="Kallberg Y."/>
            <person name="Tangrot J."/>
            <person name="Rosling A."/>
        </authorList>
    </citation>
    <scope>NUCLEOTIDE SEQUENCE</scope>
    <source>
        <strain evidence="2">UK204</strain>
    </source>
</reference>
<feature type="non-terminal residue" evidence="2">
    <location>
        <position position="62"/>
    </location>
</feature>
<evidence type="ECO:0000313" key="3">
    <source>
        <dbReference type="Proteomes" id="UP000789570"/>
    </source>
</evidence>
<proteinExistence type="predicted"/>
<protein>
    <submittedName>
        <fullName evidence="2">14286_t:CDS:1</fullName>
    </submittedName>
</protein>
<keyword evidence="1" id="KW-0812">Transmembrane</keyword>
<accession>A0A9N9IGF5</accession>
<feature type="transmembrane region" description="Helical" evidence="1">
    <location>
        <begin position="6"/>
        <end position="29"/>
    </location>
</feature>
<comment type="caution">
    <text evidence="2">The sequence shown here is derived from an EMBL/GenBank/DDBJ whole genome shotgun (WGS) entry which is preliminary data.</text>
</comment>
<dbReference type="AlphaFoldDB" id="A0A9N9IGF5"/>